<sequence>MASRQEEKSEGGGHIDWLPEGCISHVLSFTTPRDSCRSALVSPTFRSAASSDALWERFLPSDHQSILSQAVDPVRYSSKKELYFRLCDSILIDGGKMQSFQLERSTGRKCYMISPRSMHIIWGWDERYWRWISLPESRFLEVAELRAVCWFDIGGRIACQLLSPRTSYAAYLVFKLASESYGLHNPPQLASVRLGAYASEINVCLQQQQQRLRNDGWMEIELGEFYNDMGDDGDVEMSLRQVQALHGKRGLIIQGLEVRPKI</sequence>
<feature type="domain" description="F-box" evidence="1">
    <location>
        <begin position="18"/>
        <end position="58"/>
    </location>
</feature>
<dbReference type="Pfam" id="PF14299">
    <property type="entry name" value="PP2"/>
    <property type="match status" value="1"/>
</dbReference>
<accession>A0A8N4F090</accession>
<dbReference type="InterPro" id="IPR001810">
    <property type="entry name" value="F-box_dom"/>
</dbReference>
<dbReference type="RefSeq" id="XP_029120939.1">
    <property type="nucleotide sequence ID" value="XM_029265106.1"/>
</dbReference>
<protein>
    <submittedName>
        <fullName evidence="3">F-box protein PP2-B10 isoform X1</fullName>
    </submittedName>
</protein>
<dbReference type="PANTHER" id="PTHR32278">
    <property type="entry name" value="F-BOX DOMAIN-CONTAINING PROTEIN"/>
    <property type="match status" value="1"/>
</dbReference>
<evidence type="ECO:0000313" key="3">
    <source>
        <dbReference type="RefSeq" id="XP_029120939.1"/>
    </source>
</evidence>
<keyword evidence="2" id="KW-1185">Reference proteome</keyword>
<dbReference type="CDD" id="cd22162">
    <property type="entry name" value="F-box_AtSKIP3-like"/>
    <property type="match status" value="1"/>
</dbReference>
<dbReference type="OrthoDB" id="1927826at2759"/>
<dbReference type="AlphaFoldDB" id="A0A8N4F090"/>
<evidence type="ECO:0000313" key="2">
    <source>
        <dbReference type="Proteomes" id="UP000504607"/>
    </source>
</evidence>
<dbReference type="InterPro" id="IPR025886">
    <property type="entry name" value="PP2-like"/>
</dbReference>
<dbReference type="SMART" id="SM00256">
    <property type="entry name" value="FBOX"/>
    <property type="match status" value="1"/>
</dbReference>
<dbReference type="PANTHER" id="PTHR32278:SF111">
    <property type="entry name" value="F-BOX PROTEIN PP2-B12-RELATED"/>
    <property type="match status" value="1"/>
</dbReference>
<gene>
    <name evidence="3" type="primary">LOC105046916</name>
</gene>
<dbReference type="Proteomes" id="UP000504607">
    <property type="component" value="Chromosome 6"/>
</dbReference>
<dbReference type="SUPFAM" id="SSF81383">
    <property type="entry name" value="F-box domain"/>
    <property type="match status" value="1"/>
</dbReference>
<dbReference type="Pfam" id="PF12937">
    <property type="entry name" value="F-box-like"/>
    <property type="match status" value="1"/>
</dbReference>
<proteinExistence type="predicted"/>
<dbReference type="Gene3D" id="1.20.1280.50">
    <property type="match status" value="1"/>
</dbReference>
<name>A0A8N4F090_ELAGV</name>
<dbReference type="InterPro" id="IPR036047">
    <property type="entry name" value="F-box-like_dom_sf"/>
</dbReference>
<organism evidence="2 3">
    <name type="scientific">Elaeis guineensis var. tenera</name>
    <name type="common">Oil palm</name>
    <dbReference type="NCBI Taxonomy" id="51953"/>
    <lineage>
        <taxon>Eukaryota</taxon>
        <taxon>Viridiplantae</taxon>
        <taxon>Streptophyta</taxon>
        <taxon>Embryophyta</taxon>
        <taxon>Tracheophyta</taxon>
        <taxon>Spermatophyta</taxon>
        <taxon>Magnoliopsida</taxon>
        <taxon>Liliopsida</taxon>
        <taxon>Arecaceae</taxon>
        <taxon>Arecoideae</taxon>
        <taxon>Cocoseae</taxon>
        <taxon>Elaeidinae</taxon>
        <taxon>Elaeis</taxon>
    </lineage>
</organism>
<reference evidence="3" key="1">
    <citation type="submission" date="2025-08" db="UniProtKB">
        <authorList>
            <consortium name="RefSeq"/>
        </authorList>
    </citation>
    <scope>IDENTIFICATION</scope>
</reference>
<evidence type="ECO:0000259" key="1">
    <source>
        <dbReference type="SMART" id="SM00256"/>
    </source>
</evidence>